<keyword evidence="1" id="KW-1133">Transmembrane helix</keyword>
<keyword evidence="4" id="KW-1185">Reference proteome</keyword>
<dbReference type="InterPro" id="IPR046623">
    <property type="entry name" value="DUF6536"/>
</dbReference>
<feature type="transmembrane region" description="Helical" evidence="1">
    <location>
        <begin position="337"/>
        <end position="360"/>
    </location>
</feature>
<dbReference type="AlphaFoldDB" id="A0A8K0VSM3"/>
<proteinExistence type="predicted"/>
<evidence type="ECO:0000259" key="2">
    <source>
        <dbReference type="Pfam" id="PF20163"/>
    </source>
</evidence>
<dbReference type="PANTHER" id="PTHR35395:SF1">
    <property type="entry name" value="DUF6536 DOMAIN-CONTAINING PROTEIN"/>
    <property type="match status" value="1"/>
</dbReference>
<dbReference type="Proteomes" id="UP000813461">
    <property type="component" value="Unassembled WGS sequence"/>
</dbReference>
<comment type="caution">
    <text evidence="3">The sequence shown here is derived from an EMBL/GenBank/DDBJ whole genome shotgun (WGS) entry which is preliminary data.</text>
</comment>
<dbReference type="PANTHER" id="PTHR35395">
    <property type="entry name" value="DUF6536 DOMAIN-CONTAINING PROTEIN"/>
    <property type="match status" value="1"/>
</dbReference>
<feature type="transmembrane region" description="Helical" evidence="1">
    <location>
        <begin position="28"/>
        <end position="50"/>
    </location>
</feature>
<keyword evidence="1" id="KW-0472">Membrane</keyword>
<keyword evidence="1" id="KW-0812">Transmembrane</keyword>
<accession>A0A8K0VSM3</accession>
<feature type="transmembrane region" description="Helical" evidence="1">
    <location>
        <begin position="138"/>
        <end position="155"/>
    </location>
</feature>
<feature type="transmembrane region" description="Helical" evidence="1">
    <location>
        <begin position="79"/>
        <end position="99"/>
    </location>
</feature>
<organism evidence="3 4">
    <name type="scientific">Paraphoma chrysanthemicola</name>
    <dbReference type="NCBI Taxonomy" id="798071"/>
    <lineage>
        <taxon>Eukaryota</taxon>
        <taxon>Fungi</taxon>
        <taxon>Dikarya</taxon>
        <taxon>Ascomycota</taxon>
        <taxon>Pezizomycotina</taxon>
        <taxon>Dothideomycetes</taxon>
        <taxon>Pleosporomycetidae</taxon>
        <taxon>Pleosporales</taxon>
        <taxon>Pleosporineae</taxon>
        <taxon>Phaeosphaeriaceae</taxon>
        <taxon>Paraphoma</taxon>
    </lineage>
</organism>
<evidence type="ECO:0000313" key="3">
    <source>
        <dbReference type="EMBL" id="KAH7071048.1"/>
    </source>
</evidence>
<feature type="domain" description="DUF6536" evidence="2">
    <location>
        <begin position="26"/>
        <end position="174"/>
    </location>
</feature>
<protein>
    <recommendedName>
        <fullName evidence="2">DUF6536 domain-containing protein</fullName>
    </recommendedName>
</protein>
<feature type="transmembrane region" description="Helical" evidence="1">
    <location>
        <begin position="589"/>
        <end position="609"/>
    </location>
</feature>
<name>A0A8K0VSM3_9PLEO</name>
<dbReference type="Pfam" id="PF20163">
    <property type="entry name" value="DUF6536"/>
    <property type="match status" value="1"/>
</dbReference>
<evidence type="ECO:0000313" key="4">
    <source>
        <dbReference type="Proteomes" id="UP000813461"/>
    </source>
</evidence>
<dbReference type="EMBL" id="JAGMVJ010000025">
    <property type="protein sequence ID" value="KAH7071048.1"/>
    <property type="molecule type" value="Genomic_DNA"/>
</dbReference>
<reference evidence="3" key="1">
    <citation type="journal article" date="2021" name="Nat. Commun.">
        <title>Genetic determinants of endophytism in the Arabidopsis root mycobiome.</title>
        <authorList>
            <person name="Mesny F."/>
            <person name="Miyauchi S."/>
            <person name="Thiergart T."/>
            <person name="Pickel B."/>
            <person name="Atanasova L."/>
            <person name="Karlsson M."/>
            <person name="Huettel B."/>
            <person name="Barry K.W."/>
            <person name="Haridas S."/>
            <person name="Chen C."/>
            <person name="Bauer D."/>
            <person name="Andreopoulos W."/>
            <person name="Pangilinan J."/>
            <person name="LaButti K."/>
            <person name="Riley R."/>
            <person name="Lipzen A."/>
            <person name="Clum A."/>
            <person name="Drula E."/>
            <person name="Henrissat B."/>
            <person name="Kohler A."/>
            <person name="Grigoriev I.V."/>
            <person name="Martin F.M."/>
            <person name="Hacquard S."/>
        </authorList>
    </citation>
    <scope>NUCLEOTIDE SEQUENCE</scope>
    <source>
        <strain evidence="3">MPI-SDFR-AT-0120</strain>
    </source>
</reference>
<evidence type="ECO:0000256" key="1">
    <source>
        <dbReference type="SAM" id="Phobius"/>
    </source>
</evidence>
<dbReference type="OrthoDB" id="5429634at2759"/>
<feature type="transmembrane region" description="Helical" evidence="1">
    <location>
        <begin position="476"/>
        <end position="497"/>
    </location>
</feature>
<gene>
    <name evidence="3" type="ORF">FB567DRAFT_598307</name>
</gene>
<sequence>MALGKSPGRFRAAAFRLNIQRMTKSWTFGLYAGFSASIAALVGNIALLIAGSTQYGGVVEAIGTIAQGSPAHISRTSTAFHVLINVLSTALLTASNYAMQTLCAPTRADIDRAHANGNWLEIGIMGVHNLRHIGRRRMLLWFLLAFSSAPLHLFYNSSVFEVFASQDFDITATSAVINETTLYGSDWKMLNNKDWSRIYAAENISGYSDLHLMIDQVSFEIQVQQNWSYTLRLPTSVENCDWGSTSRQNETFNIGVGFSTDPKVLQIRPIDRTARFVASIDDFTANKTEFPGLTLPAILPGKIGNICPGTGWLQAHPALYVKHARAKINNLANRVQVAIPFLCVVIACNFIKVIGIWLTIKTYSNEHLLTGGDAIASFLNTPEPTTAGRCTLTKSQRHRYGRESEVKPWTVKNKATLFVLGGARVWTATVIFTSFILTMTALTAATANVVHATSPWGTASRLIVPFTSSNFNTRGILLVAFIANFPQVCLSLLYFSINRICTSICFATEWNNFATHRKALRVTAPVASQRGTHFLQLPLRWAIPLTTTSGVLHWLLSQSLFLVRRETRTRAGEIYGDSTCACGYSVQSILAFSLVFCVLLLVIICRLLWRMHVRMPPARHCSLVISAACHAPLDEVDPHLCEVMWGVTEEAMDDRPGHCSISAGVIGESQAGHLYI</sequence>